<evidence type="ECO:0000256" key="2">
    <source>
        <dbReference type="SAM" id="MobiDB-lite"/>
    </source>
</evidence>
<feature type="region of interest" description="Disordered" evidence="2">
    <location>
        <begin position="1"/>
        <end position="34"/>
    </location>
</feature>
<evidence type="ECO:0000313" key="4">
    <source>
        <dbReference type="Proteomes" id="UP000638313"/>
    </source>
</evidence>
<dbReference type="PANTHER" id="PTHR10138:SF0">
    <property type="entry name" value="TRYPTOPHAN 2,3-DIOXYGENASE"/>
    <property type="match status" value="1"/>
</dbReference>
<name>A0A919B567_9ACTN</name>
<dbReference type="Gene3D" id="1.20.58.480">
    <property type="match status" value="1"/>
</dbReference>
<comment type="cofactor">
    <cofactor evidence="1">
        <name>heme</name>
        <dbReference type="ChEBI" id="CHEBI:30413"/>
    </cofactor>
    <text evidence="1">Binds 1 heme group per subunit.</text>
</comment>
<gene>
    <name evidence="1 3" type="primary">kynA</name>
    <name evidence="3" type="ORF">GCM10010218_44950</name>
</gene>
<dbReference type="InterPro" id="IPR004981">
    <property type="entry name" value="Trp_2_3_dOase"/>
</dbReference>
<keyword evidence="1" id="KW-0408">Iron</keyword>
<dbReference type="GO" id="GO:0020037">
    <property type="term" value="F:heme binding"/>
    <property type="evidence" value="ECO:0007669"/>
    <property type="project" value="UniProtKB-UniRule"/>
</dbReference>
<dbReference type="EMBL" id="BNBD01000010">
    <property type="protein sequence ID" value="GHF58642.1"/>
    <property type="molecule type" value="Genomic_DNA"/>
</dbReference>
<sequence length="302" mass="33196">MTGPPPPGPGDPPPDLGVSSDAERAATAAGTGGTPLLDFAGRSTPYIDYQSIDVLLGLQHPRSGAAPELTFYILGQVKELLFKLVYEEMVRVRGLLDQDRTADAVWSLRRSRRVIELLVSTWDVLGTLAPAEFNAFRDHLGQASGLQSYMYRMVEYVLGNKEPALARPHRRVPGVSEAVQEALNSPSVYDAALALLARHGADIPAAVLTRDMSRPYEPDPHVERAWAGVSRRADPADPLFLLAEALMDVAEGMYRWRALHLLTVERVIGFKPGTGGTHGVAWLRRVTEHRFFPELWTARGTL</sequence>
<comment type="subunit">
    <text evidence="1">Homotetramer.</text>
</comment>
<comment type="catalytic activity">
    <reaction evidence="1">
        <text>L-tryptophan + O2 = N-formyl-L-kynurenine</text>
        <dbReference type="Rhea" id="RHEA:24536"/>
        <dbReference type="ChEBI" id="CHEBI:15379"/>
        <dbReference type="ChEBI" id="CHEBI:57912"/>
        <dbReference type="ChEBI" id="CHEBI:58629"/>
        <dbReference type="EC" id="1.13.11.11"/>
    </reaction>
</comment>
<dbReference type="SUPFAM" id="SSF140959">
    <property type="entry name" value="Indolic compounds 2,3-dioxygenase-like"/>
    <property type="match status" value="1"/>
</dbReference>
<dbReference type="GO" id="GO:0004833">
    <property type="term" value="F:L-tryptophan 2,3-dioxygenase activity"/>
    <property type="evidence" value="ECO:0007669"/>
    <property type="project" value="UniProtKB-UniRule"/>
</dbReference>
<comment type="similarity">
    <text evidence="1">Belongs to the tryptophan 2,3-dioxygenase family.</text>
</comment>
<comment type="pathway">
    <text evidence="1">Amino-acid degradation; L-tryptophan degradation via kynurenine pathway; L-kynurenine from L-tryptophan: step 1/2.</text>
</comment>
<feature type="binding site" description="axial binding residue" evidence="1">
    <location>
        <position position="260"/>
    </location>
    <ligand>
        <name>heme</name>
        <dbReference type="ChEBI" id="CHEBI:30413"/>
    </ligand>
    <ligandPart>
        <name>Fe</name>
        <dbReference type="ChEBI" id="CHEBI:18248"/>
    </ligandPart>
</feature>
<proteinExistence type="inferred from homology"/>
<dbReference type="RefSeq" id="WP_229891350.1">
    <property type="nucleotide sequence ID" value="NZ_BNBD01000010.1"/>
</dbReference>
<reference evidence="3" key="2">
    <citation type="submission" date="2020-09" db="EMBL/GenBank/DDBJ databases">
        <authorList>
            <person name="Sun Q."/>
            <person name="Ohkuma M."/>
        </authorList>
    </citation>
    <scope>NUCLEOTIDE SEQUENCE</scope>
    <source>
        <strain evidence="3">JCM 4059</strain>
    </source>
</reference>
<dbReference type="Pfam" id="PF03301">
    <property type="entry name" value="Trp_dioxygenase"/>
    <property type="match status" value="2"/>
</dbReference>
<dbReference type="AlphaFoldDB" id="A0A919B567"/>
<reference evidence="3" key="1">
    <citation type="journal article" date="2014" name="Int. J. Syst. Evol. Microbiol.">
        <title>Complete genome sequence of Corynebacterium casei LMG S-19264T (=DSM 44701T), isolated from a smear-ripened cheese.</title>
        <authorList>
            <consortium name="US DOE Joint Genome Institute (JGI-PGF)"/>
            <person name="Walter F."/>
            <person name="Albersmeier A."/>
            <person name="Kalinowski J."/>
            <person name="Ruckert C."/>
        </authorList>
    </citation>
    <scope>NUCLEOTIDE SEQUENCE</scope>
    <source>
        <strain evidence="3">JCM 4059</strain>
    </source>
</reference>
<keyword evidence="1" id="KW-0349">Heme</keyword>
<dbReference type="HAMAP" id="MF_01972">
    <property type="entry name" value="T23O"/>
    <property type="match status" value="1"/>
</dbReference>
<comment type="caution">
    <text evidence="3">The sequence shown here is derived from an EMBL/GenBank/DDBJ whole genome shotgun (WGS) entry which is preliminary data.</text>
</comment>
<dbReference type="EC" id="1.13.11.11" evidence="1"/>
<feature type="compositionally biased region" description="Pro residues" evidence="2">
    <location>
        <begin position="1"/>
        <end position="15"/>
    </location>
</feature>
<keyword evidence="1" id="KW-0479">Metal-binding</keyword>
<feature type="binding site" evidence="1">
    <location>
        <position position="137"/>
    </location>
    <ligand>
        <name>substrate</name>
    </ligand>
</feature>
<dbReference type="GO" id="GO:0046872">
    <property type="term" value="F:metal ion binding"/>
    <property type="evidence" value="ECO:0007669"/>
    <property type="project" value="UniProtKB-KW"/>
</dbReference>
<dbReference type="InterPro" id="IPR037217">
    <property type="entry name" value="Trp/Indoleamine_2_3_dOase-like"/>
</dbReference>
<feature type="binding site" evidence="1">
    <location>
        <position position="274"/>
    </location>
    <ligand>
        <name>substrate</name>
    </ligand>
</feature>
<keyword evidence="1" id="KW-0223">Dioxygenase</keyword>
<evidence type="ECO:0000313" key="3">
    <source>
        <dbReference type="EMBL" id="GHF58642.1"/>
    </source>
</evidence>
<keyword evidence="4" id="KW-1185">Reference proteome</keyword>
<protein>
    <recommendedName>
        <fullName evidence="1">Tryptophan 2,3-dioxygenase</fullName>
        <shortName evidence="1">TDO</shortName>
        <ecNumber evidence="1">1.13.11.11</ecNumber>
    </recommendedName>
    <alternativeName>
        <fullName evidence="1">Tryptamin 2,3-dioxygenase</fullName>
    </alternativeName>
    <alternativeName>
        <fullName evidence="1">Tryptophan oxygenase</fullName>
        <shortName evidence="1">TO</shortName>
        <shortName evidence="1">TRPO</shortName>
    </alternativeName>
    <alternativeName>
        <fullName evidence="1">Tryptophan pyrrolase</fullName>
    </alternativeName>
    <alternativeName>
        <fullName evidence="1">Tryptophanase</fullName>
    </alternativeName>
</protein>
<dbReference type="PANTHER" id="PTHR10138">
    <property type="entry name" value="TRYPTOPHAN 2,3-DIOXYGENASE"/>
    <property type="match status" value="1"/>
</dbReference>
<organism evidence="3 4">
    <name type="scientific">Streptomyces mashuensis</name>
    <dbReference type="NCBI Taxonomy" id="33904"/>
    <lineage>
        <taxon>Bacteria</taxon>
        <taxon>Bacillati</taxon>
        <taxon>Actinomycetota</taxon>
        <taxon>Actinomycetes</taxon>
        <taxon>Kitasatosporales</taxon>
        <taxon>Streptomycetaceae</taxon>
        <taxon>Streptomyces</taxon>
    </lineage>
</organism>
<dbReference type="GO" id="GO:0019441">
    <property type="term" value="P:L-tryptophan catabolic process to kynurenine"/>
    <property type="evidence" value="ECO:0007669"/>
    <property type="project" value="UniProtKB-UniRule"/>
</dbReference>
<comment type="function">
    <text evidence="1">Heme-dependent dioxygenase that catalyzes the oxidative cleavage of the L-tryptophan (L-Trp) pyrrole ring and converts L-tryptophan to N-formyl-L-kynurenine. Catalyzes the oxidative cleavage of the indole moiety.</text>
</comment>
<accession>A0A919B567</accession>
<dbReference type="Proteomes" id="UP000638313">
    <property type="component" value="Unassembled WGS sequence"/>
</dbReference>
<evidence type="ECO:0000256" key="1">
    <source>
        <dbReference type="HAMAP-Rule" id="MF_01972"/>
    </source>
</evidence>
<keyword evidence="1" id="KW-0823">Tryptophan catabolism</keyword>
<keyword evidence="1" id="KW-0560">Oxidoreductase</keyword>
<dbReference type="GO" id="GO:0019442">
    <property type="term" value="P:L-tryptophan catabolic process to acetyl-CoA"/>
    <property type="evidence" value="ECO:0007669"/>
    <property type="project" value="TreeGrafter"/>
</dbReference>
<comment type="caution">
    <text evidence="1">Lacks conserved residue(s) required for the propagation of feature annotation.</text>
</comment>